<reference evidence="1 2" key="1">
    <citation type="submission" date="2020-10" db="EMBL/GenBank/DDBJ databases">
        <title>Plant Genome Project.</title>
        <authorList>
            <person name="Zhang R.-G."/>
        </authorList>
    </citation>
    <scope>NUCLEOTIDE SEQUENCE [LARGE SCALE GENOMIC DNA]</scope>
    <source>
        <strain evidence="1">FAFU-HL-1</strain>
        <tissue evidence="1">Leaf</tissue>
    </source>
</reference>
<sequence length="118" mass="13325">MENMEAASRNFFAFHTTQISINWQNVRRQQETCGAKEGKRKVRILIENKLKASVSNLQKNLSAATLHIPISCFIFETSPFLKKKTALDDKNVIRVALARKAKKYAAVVLKPATLGHIE</sequence>
<protein>
    <submittedName>
        <fullName evidence="1">Uncharacterized protein</fullName>
    </submittedName>
</protein>
<name>A0A835K950_9ROSI</name>
<dbReference type="AlphaFoldDB" id="A0A835K950"/>
<keyword evidence="2" id="KW-1185">Reference proteome</keyword>
<evidence type="ECO:0000313" key="2">
    <source>
        <dbReference type="Proteomes" id="UP000657918"/>
    </source>
</evidence>
<proteinExistence type="predicted"/>
<comment type="caution">
    <text evidence="1">The sequence shown here is derived from an EMBL/GenBank/DDBJ whole genome shotgun (WGS) entry which is preliminary data.</text>
</comment>
<gene>
    <name evidence="1" type="ORF">SADUNF_Sadunf05G0019900</name>
</gene>
<organism evidence="1 2">
    <name type="scientific">Salix dunnii</name>
    <dbReference type="NCBI Taxonomy" id="1413687"/>
    <lineage>
        <taxon>Eukaryota</taxon>
        <taxon>Viridiplantae</taxon>
        <taxon>Streptophyta</taxon>
        <taxon>Embryophyta</taxon>
        <taxon>Tracheophyta</taxon>
        <taxon>Spermatophyta</taxon>
        <taxon>Magnoliopsida</taxon>
        <taxon>eudicotyledons</taxon>
        <taxon>Gunneridae</taxon>
        <taxon>Pentapetalae</taxon>
        <taxon>rosids</taxon>
        <taxon>fabids</taxon>
        <taxon>Malpighiales</taxon>
        <taxon>Salicaceae</taxon>
        <taxon>Saliceae</taxon>
        <taxon>Salix</taxon>
    </lineage>
</organism>
<dbReference type="Proteomes" id="UP000657918">
    <property type="component" value="Unassembled WGS sequence"/>
</dbReference>
<accession>A0A835K950</accession>
<dbReference type="EMBL" id="JADGMS010000005">
    <property type="protein sequence ID" value="KAF9681611.1"/>
    <property type="molecule type" value="Genomic_DNA"/>
</dbReference>
<evidence type="ECO:0000313" key="1">
    <source>
        <dbReference type="EMBL" id="KAF9681611.1"/>
    </source>
</evidence>